<proteinExistence type="predicted"/>
<comment type="caution">
    <text evidence="1">The sequence shown here is derived from an EMBL/GenBank/DDBJ whole genome shotgun (WGS) entry which is preliminary data.</text>
</comment>
<dbReference type="EMBL" id="NMUH01000161">
    <property type="protein sequence ID" value="MQL73317.1"/>
    <property type="molecule type" value="Genomic_DNA"/>
</dbReference>
<accession>A0A843TTQ5</accession>
<gene>
    <name evidence="1" type="ORF">Taro_005660</name>
</gene>
<dbReference type="OrthoDB" id="1913984at2759"/>
<sequence>MWPKPQMLTPAKTQFPESCSRRRIWASLRLRPRAVRGALGQEPPRQPLLLKGAMQSAVSFSCHEEHELHVHGSSPCTTPSSASLSPSAARLWRPAAQRNLRNQWSKLLSSKKLWESGASEGRSNATALVNAYLSRRYMPNMNLGVLKDMPEIRQKAGEKLARKQEQCQSKLLSSYKDLVKILN</sequence>
<keyword evidence="2" id="KW-1185">Reference proteome</keyword>
<dbReference type="AlphaFoldDB" id="A0A843TTQ5"/>
<organism evidence="1 2">
    <name type="scientific">Colocasia esculenta</name>
    <name type="common">Wild taro</name>
    <name type="synonym">Arum esculentum</name>
    <dbReference type="NCBI Taxonomy" id="4460"/>
    <lineage>
        <taxon>Eukaryota</taxon>
        <taxon>Viridiplantae</taxon>
        <taxon>Streptophyta</taxon>
        <taxon>Embryophyta</taxon>
        <taxon>Tracheophyta</taxon>
        <taxon>Spermatophyta</taxon>
        <taxon>Magnoliopsida</taxon>
        <taxon>Liliopsida</taxon>
        <taxon>Araceae</taxon>
        <taxon>Aroideae</taxon>
        <taxon>Colocasieae</taxon>
        <taxon>Colocasia</taxon>
    </lineage>
</organism>
<evidence type="ECO:0000313" key="2">
    <source>
        <dbReference type="Proteomes" id="UP000652761"/>
    </source>
</evidence>
<reference evidence="1" key="1">
    <citation type="submission" date="2017-07" db="EMBL/GenBank/DDBJ databases">
        <title>Taro Niue Genome Assembly and Annotation.</title>
        <authorList>
            <person name="Atibalentja N."/>
            <person name="Keating K."/>
            <person name="Fields C.J."/>
        </authorList>
    </citation>
    <scope>NUCLEOTIDE SEQUENCE</scope>
    <source>
        <strain evidence="1">Niue_2</strain>
        <tissue evidence="1">Leaf</tissue>
    </source>
</reference>
<evidence type="ECO:0000313" key="1">
    <source>
        <dbReference type="EMBL" id="MQL73317.1"/>
    </source>
</evidence>
<dbReference type="PANTHER" id="PTHR15827:SF2">
    <property type="entry name" value="CYCLIN-DEPENDENT KINASE 2-INTERACTING PROTEIN"/>
    <property type="match status" value="1"/>
</dbReference>
<dbReference type="PANTHER" id="PTHR15827">
    <property type="entry name" value="CYCLIN-DEPENDENT KINASE 2-INTERACTING PROTEIN"/>
    <property type="match status" value="1"/>
</dbReference>
<name>A0A843TTQ5_COLES</name>
<dbReference type="Proteomes" id="UP000652761">
    <property type="component" value="Unassembled WGS sequence"/>
</dbReference>
<protein>
    <submittedName>
        <fullName evidence="1">Uncharacterized protein</fullName>
    </submittedName>
</protein>